<gene>
    <name evidence="2" type="ORF">K402DRAFT_393092</name>
</gene>
<protein>
    <submittedName>
        <fullName evidence="2">Uncharacterized protein</fullName>
    </submittedName>
</protein>
<dbReference type="EMBL" id="ML977154">
    <property type="protein sequence ID" value="KAF1986937.1"/>
    <property type="molecule type" value="Genomic_DNA"/>
</dbReference>
<keyword evidence="1" id="KW-0472">Membrane</keyword>
<dbReference type="AlphaFoldDB" id="A0A6G1H1L1"/>
<evidence type="ECO:0000313" key="3">
    <source>
        <dbReference type="Proteomes" id="UP000800041"/>
    </source>
</evidence>
<keyword evidence="3" id="KW-1185">Reference proteome</keyword>
<organism evidence="2 3">
    <name type="scientific">Aulographum hederae CBS 113979</name>
    <dbReference type="NCBI Taxonomy" id="1176131"/>
    <lineage>
        <taxon>Eukaryota</taxon>
        <taxon>Fungi</taxon>
        <taxon>Dikarya</taxon>
        <taxon>Ascomycota</taxon>
        <taxon>Pezizomycotina</taxon>
        <taxon>Dothideomycetes</taxon>
        <taxon>Pleosporomycetidae</taxon>
        <taxon>Aulographales</taxon>
        <taxon>Aulographaceae</taxon>
    </lineage>
</organism>
<reference evidence="2" key="1">
    <citation type="journal article" date="2020" name="Stud. Mycol.">
        <title>101 Dothideomycetes genomes: a test case for predicting lifestyles and emergence of pathogens.</title>
        <authorList>
            <person name="Haridas S."/>
            <person name="Albert R."/>
            <person name="Binder M."/>
            <person name="Bloem J."/>
            <person name="Labutti K."/>
            <person name="Salamov A."/>
            <person name="Andreopoulos B."/>
            <person name="Baker S."/>
            <person name="Barry K."/>
            <person name="Bills G."/>
            <person name="Bluhm B."/>
            <person name="Cannon C."/>
            <person name="Castanera R."/>
            <person name="Culley D."/>
            <person name="Daum C."/>
            <person name="Ezra D."/>
            <person name="Gonzalez J."/>
            <person name="Henrissat B."/>
            <person name="Kuo A."/>
            <person name="Liang C."/>
            <person name="Lipzen A."/>
            <person name="Lutzoni F."/>
            <person name="Magnuson J."/>
            <person name="Mondo S."/>
            <person name="Nolan M."/>
            <person name="Ohm R."/>
            <person name="Pangilinan J."/>
            <person name="Park H.-J."/>
            <person name="Ramirez L."/>
            <person name="Alfaro M."/>
            <person name="Sun H."/>
            <person name="Tritt A."/>
            <person name="Yoshinaga Y."/>
            <person name="Zwiers L.-H."/>
            <person name="Turgeon B."/>
            <person name="Goodwin S."/>
            <person name="Spatafora J."/>
            <person name="Crous P."/>
            <person name="Grigoriev I."/>
        </authorList>
    </citation>
    <scope>NUCLEOTIDE SEQUENCE</scope>
    <source>
        <strain evidence="2">CBS 113979</strain>
    </source>
</reference>
<evidence type="ECO:0000256" key="1">
    <source>
        <dbReference type="SAM" id="Phobius"/>
    </source>
</evidence>
<name>A0A6G1H1L1_9PEZI</name>
<feature type="transmembrane region" description="Helical" evidence="1">
    <location>
        <begin position="174"/>
        <end position="194"/>
    </location>
</feature>
<sequence length="265" mass="30221">MADQSTITIRLEFQHADPMDKRHPAISPYDFPIPTPVTSEDIRALIKSLWNNHFQNLPLNYEVRIVTRLVDKAAYMKILQKAGPLPQTSAIESSMASTHWFTGTILALGTEWGVNDIRNGNLLIVRPKYPPHRHPLVKTTRAIVRFPLNTCRRITSKVGSVITALASMSYQDLFVVYTKVLLALVYLNIPYSVWNRMIKSESEFNYVDFVMEVLYIWVACFAVVAFGRVSGEWLASMMERRWGRAGRNALSDRNDVEKSISCDNP</sequence>
<keyword evidence="1" id="KW-1133">Transmembrane helix</keyword>
<evidence type="ECO:0000313" key="2">
    <source>
        <dbReference type="EMBL" id="KAF1986937.1"/>
    </source>
</evidence>
<feature type="transmembrane region" description="Helical" evidence="1">
    <location>
        <begin position="214"/>
        <end position="235"/>
    </location>
</feature>
<accession>A0A6G1H1L1</accession>
<proteinExistence type="predicted"/>
<keyword evidence="1" id="KW-0812">Transmembrane</keyword>
<dbReference type="Proteomes" id="UP000800041">
    <property type="component" value="Unassembled WGS sequence"/>
</dbReference>